<dbReference type="Proteomes" id="UP000626109">
    <property type="component" value="Unassembled WGS sequence"/>
</dbReference>
<dbReference type="EMBL" id="CAJNNW010029632">
    <property type="protein sequence ID" value="CAE8700916.1"/>
    <property type="molecule type" value="Genomic_DNA"/>
</dbReference>
<dbReference type="Proteomes" id="UP000654075">
    <property type="component" value="Unassembled WGS sequence"/>
</dbReference>
<evidence type="ECO:0000313" key="4">
    <source>
        <dbReference type="EMBL" id="CAE8700916.1"/>
    </source>
</evidence>
<dbReference type="EMBL" id="CAJNNV010030977">
    <property type="protein sequence ID" value="CAE8634339.1"/>
    <property type="molecule type" value="Genomic_DNA"/>
</dbReference>
<organism evidence="2 5">
    <name type="scientific">Polarella glacialis</name>
    <name type="common">Dinoflagellate</name>
    <dbReference type="NCBI Taxonomy" id="89957"/>
    <lineage>
        <taxon>Eukaryota</taxon>
        <taxon>Sar</taxon>
        <taxon>Alveolata</taxon>
        <taxon>Dinophyceae</taxon>
        <taxon>Suessiales</taxon>
        <taxon>Suessiaceae</taxon>
        <taxon>Polarella</taxon>
    </lineage>
</organism>
<comment type="caution">
    <text evidence="2">The sequence shown here is derived from an EMBL/GenBank/DDBJ whole genome shotgun (WGS) entry which is preliminary data.</text>
</comment>
<accession>A0A813EWY1</accession>
<sequence>MNDGPHSPQWRGPGDQGVRKEYSKRTQVHWHGMAPADEMLQLRTQTTWSYPLWWFGGWTTLSPQDVRMDLPAESLALPTTSMEQLIGSARPAWQLHPDLTQPATGFRRVIA</sequence>
<evidence type="ECO:0000256" key="1">
    <source>
        <dbReference type="SAM" id="MobiDB-lite"/>
    </source>
</evidence>
<proteinExistence type="predicted"/>
<feature type="region of interest" description="Disordered" evidence="1">
    <location>
        <begin position="1"/>
        <end position="22"/>
    </location>
</feature>
<evidence type="ECO:0000313" key="3">
    <source>
        <dbReference type="EMBL" id="CAE8634339.1"/>
    </source>
</evidence>
<evidence type="ECO:0000313" key="5">
    <source>
        <dbReference type="Proteomes" id="UP000654075"/>
    </source>
</evidence>
<keyword evidence="5" id="KW-1185">Reference proteome</keyword>
<name>A0A813EWY1_POLGL</name>
<gene>
    <name evidence="2" type="ORF">PGLA1383_LOCUS21511</name>
    <name evidence="3" type="ORF">PGLA1383_LOCUS49989</name>
    <name evidence="4" type="ORF">PGLA2088_LOCUS31836</name>
</gene>
<reference evidence="2" key="1">
    <citation type="submission" date="2021-02" db="EMBL/GenBank/DDBJ databases">
        <authorList>
            <person name="Dougan E. K."/>
            <person name="Rhodes N."/>
            <person name="Thang M."/>
            <person name="Chan C."/>
        </authorList>
    </citation>
    <scope>NUCLEOTIDE SEQUENCE</scope>
</reference>
<dbReference type="AlphaFoldDB" id="A0A813EWY1"/>
<evidence type="ECO:0000313" key="2">
    <source>
        <dbReference type="EMBL" id="CAE8603297.1"/>
    </source>
</evidence>
<protein>
    <submittedName>
        <fullName evidence="2">Uncharacterized protein</fullName>
    </submittedName>
</protein>
<dbReference type="EMBL" id="CAJNNV010015233">
    <property type="protein sequence ID" value="CAE8603297.1"/>
    <property type="molecule type" value="Genomic_DNA"/>
</dbReference>